<keyword evidence="7" id="KW-0479">Metal-binding</keyword>
<sequence>MITRLRRFLTHTRHKKSLSFFLQSLVNTFCWRMLTQSVYRFCEYITVSILVTSVAVFSVRFATLIIISPWYRHRTFTFRRWRAAANDDSSPPFCAVCLQEAEEGEKMRRLTICRHCFHADCIDTWLSEMSKCPLCRAQIPPLPPASPMLLLFFPAGVIDLFSKKESRRVAL</sequence>
<keyword evidence="12 14" id="KW-0472">Membrane</keyword>
<evidence type="ECO:0000256" key="6">
    <source>
        <dbReference type="ARBA" id="ARBA00022692"/>
    </source>
</evidence>
<dbReference type="Proteomes" id="UP000694240">
    <property type="component" value="Chromosome 3"/>
</dbReference>
<dbReference type="Pfam" id="PF13639">
    <property type="entry name" value="zf-RING_2"/>
    <property type="match status" value="1"/>
</dbReference>
<evidence type="ECO:0000256" key="4">
    <source>
        <dbReference type="ARBA" id="ARBA00012483"/>
    </source>
</evidence>
<dbReference type="InterPro" id="IPR001841">
    <property type="entry name" value="Znf_RING"/>
</dbReference>
<feature type="transmembrane region" description="Helical" evidence="14">
    <location>
        <begin position="45"/>
        <end position="71"/>
    </location>
</feature>
<dbReference type="GO" id="GO:0016020">
    <property type="term" value="C:membrane"/>
    <property type="evidence" value="ECO:0007669"/>
    <property type="project" value="UniProtKB-SubCell"/>
</dbReference>
<keyword evidence="17" id="KW-1185">Reference proteome</keyword>
<evidence type="ECO:0000256" key="2">
    <source>
        <dbReference type="ARBA" id="ARBA00004167"/>
    </source>
</evidence>
<keyword evidence="11 14" id="KW-1133">Transmembrane helix</keyword>
<dbReference type="EMBL" id="JAEFBK010000003">
    <property type="protein sequence ID" value="KAG7629160.1"/>
    <property type="molecule type" value="Genomic_DNA"/>
</dbReference>
<comment type="catalytic activity">
    <reaction evidence="1">
        <text>S-ubiquitinyl-[E2 ubiquitin-conjugating enzyme]-L-cysteine + [acceptor protein]-L-lysine = [E2 ubiquitin-conjugating enzyme]-L-cysteine + N(6)-ubiquitinyl-[acceptor protein]-L-lysine.</text>
        <dbReference type="EC" id="2.3.2.27"/>
    </reaction>
</comment>
<proteinExistence type="predicted"/>
<organism evidence="16 17">
    <name type="scientific">Arabidopsis thaliana x Arabidopsis arenosa</name>
    <dbReference type="NCBI Taxonomy" id="1240361"/>
    <lineage>
        <taxon>Eukaryota</taxon>
        <taxon>Viridiplantae</taxon>
        <taxon>Streptophyta</taxon>
        <taxon>Embryophyta</taxon>
        <taxon>Tracheophyta</taxon>
        <taxon>Spermatophyta</taxon>
        <taxon>Magnoliopsida</taxon>
        <taxon>eudicotyledons</taxon>
        <taxon>Gunneridae</taxon>
        <taxon>Pentapetalae</taxon>
        <taxon>rosids</taxon>
        <taxon>malvids</taxon>
        <taxon>Brassicales</taxon>
        <taxon>Brassicaceae</taxon>
        <taxon>Camelineae</taxon>
        <taxon>Arabidopsis</taxon>
    </lineage>
</organism>
<dbReference type="PROSITE" id="PS50089">
    <property type="entry name" value="ZF_RING_2"/>
    <property type="match status" value="1"/>
</dbReference>
<dbReference type="PANTHER" id="PTHR46913">
    <property type="entry name" value="RING-H2 FINGER PROTEIN ATL16"/>
    <property type="match status" value="1"/>
</dbReference>
<feature type="transmembrane region" description="Helical" evidence="14">
    <location>
        <begin position="20"/>
        <end position="39"/>
    </location>
</feature>
<comment type="caution">
    <text evidence="16">The sequence shown here is derived from an EMBL/GenBank/DDBJ whole genome shotgun (WGS) entry which is preliminary data.</text>
</comment>
<evidence type="ECO:0000256" key="8">
    <source>
        <dbReference type="ARBA" id="ARBA00022771"/>
    </source>
</evidence>
<keyword evidence="10" id="KW-0862">Zinc</keyword>
<dbReference type="SMART" id="SM00184">
    <property type="entry name" value="RING"/>
    <property type="match status" value="1"/>
</dbReference>
<dbReference type="AlphaFoldDB" id="A0A8T2F3J1"/>
<protein>
    <recommendedName>
        <fullName evidence="4">RING-type E3 ubiquitin transferase</fullName>
        <ecNumber evidence="4">2.3.2.27</ecNumber>
    </recommendedName>
</protein>
<evidence type="ECO:0000256" key="9">
    <source>
        <dbReference type="ARBA" id="ARBA00022786"/>
    </source>
</evidence>
<evidence type="ECO:0000256" key="5">
    <source>
        <dbReference type="ARBA" id="ARBA00022679"/>
    </source>
</evidence>
<name>A0A8T2F3J1_9BRAS</name>
<feature type="domain" description="RING-type" evidence="15">
    <location>
        <begin position="94"/>
        <end position="136"/>
    </location>
</feature>
<dbReference type="GO" id="GO:0008270">
    <property type="term" value="F:zinc ion binding"/>
    <property type="evidence" value="ECO:0007669"/>
    <property type="project" value="UniProtKB-KW"/>
</dbReference>
<dbReference type="InterPro" id="IPR044600">
    <property type="entry name" value="ATL1/ATL16-like"/>
</dbReference>
<evidence type="ECO:0000256" key="12">
    <source>
        <dbReference type="ARBA" id="ARBA00023136"/>
    </source>
</evidence>
<evidence type="ECO:0000256" key="13">
    <source>
        <dbReference type="PROSITE-ProRule" id="PRU00175"/>
    </source>
</evidence>
<evidence type="ECO:0000256" key="3">
    <source>
        <dbReference type="ARBA" id="ARBA00004906"/>
    </source>
</evidence>
<evidence type="ECO:0000256" key="10">
    <source>
        <dbReference type="ARBA" id="ARBA00022833"/>
    </source>
</evidence>
<evidence type="ECO:0000313" key="16">
    <source>
        <dbReference type="EMBL" id="KAG7629160.1"/>
    </source>
</evidence>
<evidence type="ECO:0000313" key="17">
    <source>
        <dbReference type="Proteomes" id="UP000694240"/>
    </source>
</evidence>
<keyword evidence="6 14" id="KW-0812">Transmembrane</keyword>
<dbReference type="PANTHER" id="PTHR46913:SF1">
    <property type="entry name" value="RING-H2 FINGER PROTEIN ATL16"/>
    <property type="match status" value="1"/>
</dbReference>
<keyword evidence="8 13" id="KW-0863">Zinc-finger</keyword>
<dbReference type="EC" id="2.3.2.27" evidence="4"/>
<comment type="subcellular location">
    <subcellularLocation>
        <location evidence="2">Membrane</location>
        <topology evidence="2">Single-pass membrane protein</topology>
    </subcellularLocation>
</comment>
<evidence type="ECO:0000256" key="11">
    <source>
        <dbReference type="ARBA" id="ARBA00022989"/>
    </source>
</evidence>
<keyword evidence="9" id="KW-0833">Ubl conjugation pathway</keyword>
<dbReference type="GO" id="GO:0061630">
    <property type="term" value="F:ubiquitin protein ligase activity"/>
    <property type="evidence" value="ECO:0007669"/>
    <property type="project" value="UniProtKB-EC"/>
</dbReference>
<dbReference type="GO" id="GO:0016567">
    <property type="term" value="P:protein ubiquitination"/>
    <property type="evidence" value="ECO:0007669"/>
    <property type="project" value="InterPro"/>
</dbReference>
<accession>A0A8T2F3J1</accession>
<gene>
    <name evidence="16" type="ORF">ISN45_At03g053200</name>
</gene>
<evidence type="ECO:0000256" key="14">
    <source>
        <dbReference type="SAM" id="Phobius"/>
    </source>
</evidence>
<evidence type="ECO:0000259" key="15">
    <source>
        <dbReference type="PROSITE" id="PS50089"/>
    </source>
</evidence>
<reference evidence="16 17" key="1">
    <citation type="submission" date="2020-12" db="EMBL/GenBank/DDBJ databases">
        <title>Concerted genomic and epigenomic changes stabilize Arabidopsis allopolyploids.</title>
        <authorList>
            <person name="Chen Z."/>
        </authorList>
    </citation>
    <scope>NUCLEOTIDE SEQUENCE [LARGE SCALE GENOMIC DNA]</scope>
    <source>
        <strain evidence="16">Allo738</strain>
        <tissue evidence="16">Leaf</tissue>
    </source>
</reference>
<keyword evidence="5" id="KW-0808">Transferase</keyword>
<evidence type="ECO:0000256" key="1">
    <source>
        <dbReference type="ARBA" id="ARBA00000900"/>
    </source>
</evidence>
<evidence type="ECO:0000256" key="7">
    <source>
        <dbReference type="ARBA" id="ARBA00022723"/>
    </source>
</evidence>
<comment type="pathway">
    <text evidence="3">Protein modification; protein ubiquitination.</text>
</comment>